<dbReference type="Proteomes" id="UP000016930">
    <property type="component" value="Unassembled WGS sequence"/>
</dbReference>
<keyword evidence="2" id="KW-1185">Reference proteome</keyword>
<proteinExistence type="predicted"/>
<dbReference type="OrthoDB" id="3143640at2759"/>
<evidence type="ECO:0000313" key="2">
    <source>
        <dbReference type="Proteomes" id="UP000016930"/>
    </source>
</evidence>
<protein>
    <submittedName>
        <fullName evidence="1">Uncharacterized protein</fullName>
    </submittedName>
</protein>
<evidence type="ECO:0000313" key="1">
    <source>
        <dbReference type="EMBL" id="EMD42058.1"/>
    </source>
</evidence>
<feature type="non-terminal residue" evidence="1">
    <location>
        <position position="1"/>
    </location>
</feature>
<dbReference type="EMBL" id="KB445791">
    <property type="protein sequence ID" value="EMD42058.1"/>
    <property type="molecule type" value="Genomic_DNA"/>
</dbReference>
<name>M2QY46_CERS8</name>
<organism evidence="1 2">
    <name type="scientific">Ceriporiopsis subvermispora (strain B)</name>
    <name type="common">White-rot fungus</name>
    <name type="synonym">Gelatoporia subvermispora</name>
    <dbReference type="NCBI Taxonomy" id="914234"/>
    <lineage>
        <taxon>Eukaryota</taxon>
        <taxon>Fungi</taxon>
        <taxon>Dikarya</taxon>
        <taxon>Basidiomycota</taxon>
        <taxon>Agaricomycotina</taxon>
        <taxon>Agaricomycetes</taxon>
        <taxon>Polyporales</taxon>
        <taxon>Gelatoporiaceae</taxon>
        <taxon>Gelatoporia</taxon>
    </lineage>
</organism>
<sequence>MMAVIAPASEHLSLHVEGQQQKDVGLNELGNLQDALEPFADLISLIRQSSQAVRLHCTIPNLSSPSDSCDLHDLHDLRSRSLMFVHNLVEVLRASGIAASYRLQVANCPLCLVCALPPDLDANRVRAAAVAAIQNHKLETKNGYCWRTSRTASRWSSHSICIFGLSCLLSAFCWISSLHHSWSHISPASGASARHCTTSLRYLWPCGRAILILLP</sequence>
<dbReference type="AlphaFoldDB" id="M2QY46"/>
<gene>
    <name evidence="1" type="ORF">CERSUDRAFT_110603</name>
</gene>
<reference evidence="1 2" key="1">
    <citation type="journal article" date="2012" name="Proc. Natl. Acad. Sci. U.S.A.">
        <title>Comparative genomics of Ceriporiopsis subvermispora and Phanerochaete chrysosporium provide insight into selective ligninolysis.</title>
        <authorList>
            <person name="Fernandez-Fueyo E."/>
            <person name="Ruiz-Duenas F.J."/>
            <person name="Ferreira P."/>
            <person name="Floudas D."/>
            <person name="Hibbett D.S."/>
            <person name="Canessa P."/>
            <person name="Larrondo L.F."/>
            <person name="James T.Y."/>
            <person name="Seelenfreund D."/>
            <person name="Lobos S."/>
            <person name="Polanco R."/>
            <person name="Tello M."/>
            <person name="Honda Y."/>
            <person name="Watanabe T."/>
            <person name="Watanabe T."/>
            <person name="Ryu J.S."/>
            <person name="Kubicek C.P."/>
            <person name="Schmoll M."/>
            <person name="Gaskell J."/>
            <person name="Hammel K.E."/>
            <person name="St John F.J."/>
            <person name="Vanden Wymelenberg A."/>
            <person name="Sabat G."/>
            <person name="Splinter BonDurant S."/>
            <person name="Syed K."/>
            <person name="Yadav J.S."/>
            <person name="Doddapaneni H."/>
            <person name="Subramanian V."/>
            <person name="Lavin J.L."/>
            <person name="Oguiza J.A."/>
            <person name="Perez G."/>
            <person name="Pisabarro A.G."/>
            <person name="Ramirez L."/>
            <person name="Santoyo F."/>
            <person name="Master E."/>
            <person name="Coutinho P.M."/>
            <person name="Henrissat B."/>
            <person name="Lombard V."/>
            <person name="Magnuson J.K."/>
            <person name="Kuees U."/>
            <person name="Hori C."/>
            <person name="Igarashi K."/>
            <person name="Samejima M."/>
            <person name="Held B.W."/>
            <person name="Barry K.W."/>
            <person name="LaButti K.M."/>
            <person name="Lapidus A."/>
            <person name="Lindquist E.A."/>
            <person name="Lucas S.M."/>
            <person name="Riley R."/>
            <person name="Salamov A.A."/>
            <person name="Hoffmeister D."/>
            <person name="Schwenk D."/>
            <person name="Hadar Y."/>
            <person name="Yarden O."/>
            <person name="de Vries R.P."/>
            <person name="Wiebenga A."/>
            <person name="Stenlid J."/>
            <person name="Eastwood D."/>
            <person name="Grigoriev I.V."/>
            <person name="Berka R.M."/>
            <person name="Blanchette R.A."/>
            <person name="Kersten P."/>
            <person name="Martinez A.T."/>
            <person name="Vicuna R."/>
            <person name="Cullen D."/>
        </authorList>
    </citation>
    <scope>NUCLEOTIDE SEQUENCE [LARGE SCALE GENOMIC DNA]</scope>
    <source>
        <strain evidence="1 2">B</strain>
    </source>
</reference>
<dbReference type="HOGENOM" id="CLU_1286001_0_0_1"/>
<accession>M2QY46</accession>